<feature type="transmembrane region" description="Helical" evidence="7">
    <location>
        <begin position="404"/>
        <end position="423"/>
    </location>
</feature>
<feature type="transmembrane region" description="Helical" evidence="7">
    <location>
        <begin position="435"/>
        <end position="455"/>
    </location>
</feature>
<keyword evidence="3 7" id="KW-0812">Transmembrane</keyword>
<feature type="transmembrane region" description="Helical" evidence="7">
    <location>
        <begin position="106"/>
        <end position="126"/>
    </location>
</feature>
<evidence type="ECO:0000313" key="8">
    <source>
        <dbReference type="EMBL" id="GHJ87988.1"/>
    </source>
</evidence>
<organism evidence="8 9">
    <name type="scientific">Naganishia liquefaciens</name>
    <dbReference type="NCBI Taxonomy" id="104408"/>
    <lineage>
        <taxon>Eukaryota</taxon>
        <taxon>Fungi</taxon>
        <taxon>Dikarya</taxon>
        <taxon>Basidiomycota</taxon>
        <taxon>Agaricomycotina</taxon>
        <taxon>Tremellomycetes</taxon>
        <taxon>Filobasidiales</taxon>
        <taxon>Filobasidiaceae</taxon>
        <taxon>Naganishia</taxon>
    </lineage>
</organism>
<dbReference type="OrthoDB" id="6730379at2759"/>
<keyword evidence="4 7" id="KW-1133">Transmembrane helix</keyword>
<dbReference type="Pfam" id="PF07690">
    <property type="entry name" value="MFS_1"/>
    <property type="match status" value="1"/>
</dbReference>
<evidence type="ECO:0000313" key="9">
    <source>
        <dbReference type="Proteomes" id="UP000620104"/>
    </source>
</evidence>
<evidence type="ECO:0000256" key="3">
    <source>
        <dbReference type="ARBA" id="ARBA00022692"/>
    </source>
</evidence>
<dbReference type="GO" id="GO:0016020">
    <property type="term" value="C:membrane"/>
    <property type="evidence" value="ECO:0007669"/>
    <property type="project" value="UniProtKB-SubCell"/>
</dbReference>
<protein>
    <recommendedName>
        <fullName evidence="10">MFS transporter</fullName>
    </recommendedName>
</protein>
<feature type="transmembrane region" description="Helical" evidence="7">
    <location>
        <begin position="142"/>
        <end position="160"/>
    </location>
</feature>
<dbReference type="PANTHER" id="PTHR43791">
    <property type="entry name" value="PERMEASE-RELATED"/>
    <property type="match status" value="1"/>
</dbReference>
<feature type="transmembrane region" description="Helical" evidence="7">
    <location>
        <begin position="62"/>
        <end position="85"/>
    </location>
</feature>
<evidence type="ECO:0000256" key="5">
    <source>
        <dbReference type="ARBA" id="ARBA00023136"/>
    </source>
</evidence>
<feature type="transmembrane region" description="Helical" evidence="7">
    <location>
        <begin position="467"/>
        <end position="487"/>
    </location>
</feature>
<comment type="subcellular location">
    <subcellularLocation>
        <location evidence="1">Membrane</location>
        <topology evidence="1">Multi-pass membrane protein</topology>
    </subcellularLocation>
</comment>
<feature type="compositionally biased region" description="Basic and acidic residues" evidence="6">
    <location>
        <begin position="21"/>
        <end position="30"/>
    </location>
</feature>
<dbReference type="InterPro" id="IPR036259">
    <property type="entry name" value="MFS_trans_sf"/>
</dbReference>
<feature type="transmembrane region" description="Helical" evidence="7">
    <location>
        <begin position="204"/>
        <end position="224"/>
    </location>
</feature>
<dbReference type="PANTHER" id="PTHR43791:SF7">
    <property type="entry name" value="MAJOR FACILITATOR SUPERFAMILY (MFS) PROFILE DOMAIN-CONTAINING PROTEIN"/>
    <property type="match status" value="1"/>
</dbReference>
<feature type="transmembrane region" description="Helical" evidence="7">
    <location>
        <begin position="499"/>
        <end position="520"/>
    </location>
</feature>
<gene>
    <name evidence="8" type="ORF">NliqN6_4390</name>
</gene>
<dbReference type="SUPFAM" id="SSF103473">
    <property type="entry name" value="MFS general substrate transporter"/>
    <property type="match status" value="1"/>
</dbReference>
<feature type="transmembrane region" description="Helical" evidence="7">
    <location>
        <begin position="236"/>
        <end position="259"/>
    </location>
</feature>
<keyword evidence="2" id="KW-0813">Transport</keyword>
<keyword evidence="5 7" id="KW-0472">Membrane</keyword>
<keyword evidence="9" id="KW-1185">Reference proteome</keyword>
<evidence type="ECO:0000256" key="2">
    <source>
        <dbReference type="ARBA" id="ARBA00022448"/>
    </source>
</evidence>
<evidence type="ECO:0000256" key="7">
    <source>
        <dbReference type="SAM" id="Phobius"/>
    </source>
</evidence>
<feature type="region of interest" description="Disordered" evidence="6">
    <location>
        <begin position="1"/>
        <end position="30"/>
    </location>
</feature>
<dbReference type="AlphaFoldDB" id="A0A8H3TVQ8"/>
<proteinExistence type="predicted"/>
<dbReference type="InterPro" id="IPR011701">
    <property type="entry name" value="MFS"/>
</dbReference>
<comment type="caution">
    <text evidence="8">The sequence shown here is derived from an EMBL/GenBank/DDBJ whole genome shotgun (WGS) entry which is preliminary data.</text>
</comment>
<reference evidence="8" key="1">
    <citation type="submission" date="2020-07" db="EMBL/GenBank/DDBJ databases">
        <title>Draft Genome Sequence of a Deep-Sea Yeast, Naganishia (Cryptococcus) liquefaciens strain N6.</title>
        <authorList>
            <person name="Han Y.W."/>
            <person name="Kajitani R."/>
            <person name="Morimoto H."/>
            <person name="Parhat M."/>
            <person name="Tsubouchi H."/>
            <person name="Bakenova O."/>
            <person name="Ogata M."/>
            <person name="Argunhan B."/>
            <person name="Aoki R."/>
            <person name="Kajiwara S."/>
            <person name="Itoh T."/>
            <person name="Iwasaki H."/>
        </authorList>
    </citation>
    <scope>NUCLEOTIDE SEQUENCE</scope>
    <source>
        <strain evidence="8">N6</strain>
    </source>
</reference>
<name>A0A8H3TVQ8_9TREE</name>
<evidence type="ECO:0000256" key="6">
    <source>
        <dbReference type="SAM" id="MobiDB-lite"/>
    </source>
</evidence>
<sequence length="565" mass="63805">MNAVPVLNIESEAQAPAAEKSPLKQDEKETFDETKIAVEEVEEPEEEFTEEEFKKLKRKIDWVILLVYCRLPNLLLALLWICYGIQQTDKTSISTQALYGLREDTGLVGNQYAMLTTLFYICYMFAEFPSTWMLQRLNMGKGLSGYMICWGCMVIAVGLAKNYTQLATFRSLQGVFESTISPGFLFLIGSWYKTEEHASRSMFFQSANAGFGIIADLVMVLGIARAADKHEGGFAAWRGIGMFLGGLTLLAAFACLIMLGTPSEVWWLTKRERRMANARIADNNSGTDMTGRKQWSWLQVRDAFTDPQTWFCAGNTFLSVSLQAARETPADFCNSQRRGKYFFSFAILSHADLPKITTFGSLINKAFGFTNEEVILYGIPRGVLSVSLFALIMWSTRRWTGIRFWIMLAACIPPFVGLLAIALLPTDVSYKWTKWGMYLIAVTFIIPTFMGWQMIPSNMAGKTKRTVCSSINFIAYCVGNIIGSQVFRPDDAPRYLRGTAVLAACIGVQFLVILAWRTYYVWRNRQQSRFVAAQALSPAEVEVKAKELGNMDKTDRENPYFRYSL</sequence>
<dbReference type="Proteomes" id="UP000620104">
    <property type="component" value="Unassembled WGS sequence"/>
</dbReference>
<feature type="transmembrane region" description="Helical" evidence="7">
    <location>
        <begin position="374"/>
        <end position="392"/>
    </location>
</feature>
<evidence type="ECO:0000256" key="4">
    <source>
        <dbReference type="ARBA" id="ARBA00022989"/>
    </source>
</evidence>
<dbReference type="EMBL" id="BLZA01000024">
    <property type="protein sequence ID" value="GHJ87988.1"/>
    <property type="molecule type" value="Genomic_DNA"/>
</dbReference>
<dbReference type="Gene3D" id="1.20.1250.20">
    <property type="entry name" value="MFS general substrate transporter like domains"/>
    <property type="match status" value="1"/>
</dbReference>
<evidence type="ECO:0008006" key="10">
    <source>
        <dbReference type="Google" id="ProtNLM"/>
    </source>
</evidence>
<dbReference type="GO" id="GO:0022857">
    <property type="term" value="F:transmembrane transporter activity"/>
    <property type="evidence" value="ECO:0007669"/>
    <property type="project" value="InterPro"/>
</dbReference>
<evidence type="ECO:0000256" key="1">
    <source>
        <dbReference type="ARBA" id="ARBA00004141"/>
    </source>
</evidence>
<accession>A0A8H3TVQ8</accession>